<protein>
    <recommendedName>
        <fullName evidence="12">Sulfotransferase domain-containing protein</fullName>
    </recommendedName>
</protein>
<evidence type="ECO:0000256" key="5">
    <source>
        <dbReference type="ARBA" id="ARBA00022968"/>
    </source>
</evidence>
<evidence type="ECO:0000256" key="7">
    <source>
        <dbReference type="ARBA" id="ARBA00023034"/>
    </source>
</evidence>
<dbReference type="PANTHER" id="PTHR14647:SF87">
    <property type="entry name" value="PUTATIVE-RELATED"/>
    <property type="match status" value="1"/>
</dbReference>
<comment type="subcellular location">
    <subcellularLocation>
        <location evidence="1">Golgi apparatus membrane</location>
        <topology evidence="1">Single-pass type II membrane protein</topology>
    </subcellularLocation>
</comment>
<evidence type="ECO:0008006" key="12">
    <source>
        <dbReference type="Google" id="ProtNLM"/>
    </source>
</evidence>
<dbReference type="GO" id="GO:0001733">
    <property type="term" value="F:galactosylceramide sulfotransferase activity"/>
    <property type="evidence" value="ECO:0007669"/>
    <property type="project" value="InterPro"/>
</dbReference>
<proteinExistence type="inferred from homology"/>
<dbReference type="GO" id="GO:0009247">
    <property type="term" value="P:glycolipid biosynthetic process"/>
    <property type="evidence" value="ECO:0007669"/>
    <property type="project" value="InterPro"/>
</dbReference>
<dbReference type="InterPro" id="IPR009729">
    <property type="entry name" value="Gal-3-0_sulfotransfrase"/>
</dbReference>
<dbReference type="OrthoDB" id="514299at2759"/>
<dbReference type="GO" id="GO:0000139">
    <property type="term" value="C:Golgi membrane"/>
    <property type="evidence" value="ECO:0007669"/>
    <property type="project" value="UniProtKB-SubCell"/>
</dbReference>
<evidence type="ECO:0000256" key="4">
    <source>
        <dbReference type="ARBA" id="ARBA00022692"/>
    </source>
</evidence>
<comment type="caution">
    <text evidence="10">The sequence shown here is derived from an EMBL/GenBank/DDBJ whole genome shotgun (WGS) entry which is preliminary data.</text>
</comment>
<keyword evidence="3" id="KW-0808">Transferase</keyword>
<keyword evidence="11" id="KW-1185">Reference proteome</keyword>
<keyword evidence="8" id="KW-0472">Membrane</keyword>
<dbReference type="PANTHER" id="PTHR14647">
    <property type="entry name" value="GALACTOSE-3-O-SULFOTRANSFERASE"/>
    <property type="match status" value="1"/>
</dbReference>
<dbReference type="InterPro" id="IPR027417">
    <property type="entry name" value="P-loop_NTPase"/>
</dbReference>
<keyword evidence="6" id="KW-1133">Transmembrane helix</keyword>
<dbReference type="Proteomes" id="UP000275408">
    <property type="component" value="Unassembled WGS sequence"/>
</dbReference>
<keyword evidence="4" id="KW-0812">Transmembrane</keyword>
<evidence type="ECO:0000256" key="9">
    <source>
        <dbReference type="ARBA" id="ARBA00023180"/>
    </source>
</evidence>
<dbReference type="SUPFAM" id="SSF52540">
    <property type="entry name" value="P-loop containing nucleoside triphosphate hydrolases"/>
    <property type="match status" value="1"/>
</dbReference>
<dbReference type="EMBL" id="RCHS01001790">
    <property type="protein sequence ID" value="RMX51437.1"/>
    <property type="molecule type" value="Genomic_DNA"/>
</dbReference>
<evidence type="ECO:0000256" key="8">
    <source>
        <dbReference type="ARBA" id="ARBA00023136"/>
    </source>
</evidence>
<keyword evidence="9" id="KW-0325">Glycoprotein</keyword>
<evidence type="ECO:0000313" key="11">
    <source>
        <dbReference type="Proteomes" id="UP000275408"/>
    </source>
</evidence>
<comment type="similarity">
    <text evidence="2">Belongs to the galactose-3-O-sulfotransferase family.</text>
</comment>
<evidence type="ECO:0000256" key="6">
    <source>
        <dbReference type="ARBA" id="ARBA00022989"/>
    </source>
</evidence>
<evidence type="ECO:0000256" key="1">
    <source>
        <dbReference type="ARBA" id="ARBA00004323"/>
    </source>
</evidence>
<name>A0A3M6UCL4_POCDA</name>
<evidence type="ECO:0000256" key="3">
    <source>
        <dbReference type="ARBA" id="ARBA00022679"/>
    </source>
</evidence>
<accession>A0A3M6UCL4</accession>
<keyword evidence="7" id="KW-0333">Golgi apparatus</keyword>
<dbReference type="Pfam" id="PF06990">
    <property type="entry name" value="Gal-3-0_sulfotr"/>
    <property type="match status" value="1"/>
</dbReference>
<keyword evidence="5" id="KW-0735">Signal-anchor</keyword>
<dbReference type="Gene3D" id="3.40.50.300">
    <property type="entry name" value="P-loop containing nucleotide triphosphate hydrolases"/>
    <property type="match status" value="1"/>
</dbReference>
<dbReference type="OMA" id="TINAHEH"/>
<evidence type="ECO:0000313" key="10">
    <source>
        <dbReference type="EMBL" id="RMX51437.1"/>
    </source>
</evidence>
<evidence type="ECO:0000256" key="2">
    <source>
        <dbReference type="ARBA" id="ARBA00008124"/>
    </source>
</evidence>
<gene>
    <name evidence="10" type="ORF">pdam_00023584</name>
</gene>
<reference evidence="10 11" key="1">
    <citation type="journal article" date="2018" name="Sci. Rep.">
        <title>Comparative analysis of the Pocillopora damicornis genome highlights role of immune system in coral evolution.</title>
        <authorList>
            <person name="Cunning R."/>
            <person name="Bay R.A."/>
            <person name="Gillette P."/>
            <person name="Baker A.C."/>
            <person name="Traylor-Knowles N."/>
        </authorList>
    </citation>
    <scope>NUCLEOTIDE SEQUENCE [LARGE SCALE GENOMIC DNA]</scope>
    <source>
        <strain evidence="10">RSMAS</strain>
        <tissue evidence="10">Whole animal</tissue>
    </source>
</reference>
<sequence length="435" mass="51246">MTTERSWILRFRRLRRLRCLLVTWLIVLLLLFASYGELNYVWKTLQRGASAASQKNESKLWNFPEETTGDPVIHQRCSPVTNVLFLKTHKTGSSTVSNIFFRYGDSRDLSFILGGDTLIGWPGRFRIEHTLKRNNLQPNFLCSHTRYSKKTMNYLFPKNGSKYITILRNPVEQFESVFSYMGLGKVYNLGADLTQSIKLFLRKGIEFKDIHKTRSSVLARNPMMFDLGLDPQFYQNATAVKNYIAFLEKEFDLIMLMEYFEESVVLMKRLLCWELSDVLHIKTNERIDKEKVAFSENMRENIKRWNKADMLLYDHFNKTFWNRIQLEGEGFYKDLAVFQQMKNEMEKTCYSGTTLQMAYSGKYVKSLALNPNLSQANREKCEKMTRKENSYLEYLRRKQSFKSSGPMKAVLREENEPNKLTWDVAKDLRYDPLPL</sequence>
<dbReference type="STRING" id="46731.A0A3M6UCL4"/>
<dbReference type="AlphaFoldDB" id="A0A3M6UCL4"/>
<organism evidence="10 11">
    <name type="scientific">Pocillopora damicornis</name>
    <name type="common">Cauliflower coral</name>
    <name type="synonym">Millepora damicornis</name>
    <dbReference type="NCBI Taxonomy" id="46731"/>
    <lineage>
        <taxon>Eukaryota</taxon>
        <taxon>Metazoa</taxon>
        <taxon>Cnidaria</taxon>
        <taxon>Anthozoa</taxon>
        <taxon>Hexacorallia</taxon>
        <taxon>Scleractinia</taxon>
        <taxon>Astrocoeniina</taxon>
        <taxon>Pocilloporidae</taxon>
        <taxon>Pocillopora</taxon>
    </lineage>
</organism>